<dbReference type="AlphaFoldDB" id="A5YTZ0"/>
<dbReference type="Proteomes" id="UP000682892">
    <property type="component" value="Unassembled WGS sequence"/>
</dbReference>
<feature type="domain" description="FHA" evidence="9">
    <location>
        <begin position="236"/>
        <end position="289"/>
    </location>
</feature>
<dbReference type="SMART" id="SM00339">
    <property type="entry name" value="FH"/>
    <property type="match status" value="1"/>
</dbReference>
<proteinExistence type="predicted"/>
<dbReference type="PROSITE" id="PS00658">
    <property type="entry name" value="FORK_HEAD_2"/>
    <property type="match status" value="1"/>
</dbReference>
<dbReference type="KEGG" id="aag:5571305"/>
<dbReference type="SUPFAM" id="SSF46785">
    <property type="entry name" value="Winged helix' DNA-binding domain"/>
    <property type="match status" value="1"/>
</dbReference>
<dbReference type="GO" id="GO:0000981">
    <property type="term" value="F:DNA-binding transcription factor activity, RNA polymerase II-specific"/>
    <property type="evidence" value="ECO:0007669"/>
    <property type="project" value="TreeGrafter"/>
</dbReference>
<feature type="compositionally biased region" description="Polar residues" evidence="8">
    <location>
        <begin position="125"/>
        <end position="137"/>
    </location>
</feature>
<feature type="compositionally biased region" description="Acidic residues" evidence="8">
    <location>
        <begin position="667"/>
        <end position="682"/>
    </location>
</feature>
<protein>
    <submittedName>
        <fullName evidence="11">AAEL008958-PA</fullName>
    </submittedName>
</protein>
<dbReference type="OrthoDB" id="691130at2759"/>
<evidence type="ECO:0000313" key="11">
    <source>
        <dbReference type="EMBL" id="EAT39226.1"/>
    </source>
</evidence>
<dbReference type="InterPro" id="IPR036390">
    <property type="entry name" value="WH_DNA-bd_sf"/>
</dbReference>
<dbReference type="Pfam" id="PF00250">
    <property type="entry name" value="Forkhead"/>
    <property type="match status" value="1"/>
</dbReference>
<dbReference type="PANTHER" id="PTHR45881:SF7">
    <property type="entry name" value="CHECKPOINT SUPPRESSOR 1-LIKE, ISOFORM A-RELATED"/>
    <property type="match status" value="1"/>
</dbReference>
<dbReference type="SMART" id="SM00240">
    <property type="entry name" value="FHA"/>
    <property type="match status" value="1"/>
</dbReference>
<reference evidence="11" key="2">
    <citation type="journal article" date="2007" name="Science">
        <title>Genome sequence of Aedes aegypti, a major arbovirus vector.</title>
        <authorList>
            <person name="Nene V."/>
            <person name="Wortman J.R."/>
            <person name="Lawson D."/>
            <person name="Haas B."/>
            <person name="Kodira C."/>
            <person name="Tu Z.J."/>
            <person name="Loftus B."/>
            <person name="Xi Z."/>
            <person name="Megy K."/>
            <person name="Grabherr M."/>
            <person name="Ren Q."/>
            <person name="Zdobnov E.M."/>
            <person name="Lobo N.F."/>
            <person name="Campbell K.S."/>
            <person name="Brown S.E."/>
            <person name="Bonaldo M.F."/>
            <person name="Zhu J."/>
            <person name="Sinkins S.P."/>
            <person name="Hogenkamp D.G."/>
            <person name="Amedeo P."/>
            <person name="Arensburger P."/>
            <person name="Atkinson P.W."/>
            <person name="Bidwell S."/>
            <person name="Biedler J."/>
            <person name="Birney E."/>
            <person name="Bruggner R.V."/>
            <person name="Costas J."/>
            <person name="Coy M.R."/>
            <person name="Crabtree J."/>
            <person name="Crawford M."/>
            <person name="Debruyn B."/>
            <person name="Decaprio D."/>
            <person name="Eiglmeier K."/>
            <person name="Eisenstadt E."/>
            <person name="El-Dorry H."/>
            <person name="Gelbart W.M."/>
            <person name="Gomes S.L."/>
            <person name="Hammond M."/>
            <person name="Hannick L.I."/>
            <person name="Hogan J.R."/>
            <person name="Holmes M.H."/>
            <person name="Jaffe D."/>
            <person name="Johnston J.S."/>
            <person name="Kennedy R.C."/>
            <person name="Koo H."/>
            <person name="Kravitz S."/>
            <person name="Kriventseva E.V."/>
            <person name="Kulp D."/>
            <person name="Labutti K."/>
            <person name="Lee E."/>
            <person name="Li S."/>
            <person name="Lovin D.D."/>
            <person name="Mao C."/>
            <person name="Mauceli E."/>
            <person name="Menck C.F."/>
            <person name="Miller J.R."/>
            <person name="Montgomery P."/>
            <person name="Mori A."/>
            <person name="Nascimento A.L."/>
            <person name="Naveira H.F."/>
            <person name="Nusbaum C."/>
            <person name="O'leary S."/>
            <person name="Orvis J."/>
            <person name="Pertea M."/>
            <person name="Quesneville H."/>
            <person name="Reidenbach K.R."/>
            <person name="Rogers Y.H."/>
            <person name="Roth C.W."/>
            <person name="Schneider J.R."/>
            <person name="Schatz M."/>
            <person name="Shumway M."/>
            <person name="Stanke M."/>
            <person name="Stinson E.O."/>
            <person name="Tubio J.M."/>
            <person name="Vanzee J.P."/>
            <person name="Verjovski-Almeida S."/>
            <person name="Werner D."/>
            <person name="White O."/>
            <person name="Wyder S."/>
            <person name="Zeng Q."/>
            <person name="Zhao Q."/>
            <person name="Zhao Y."/>
            <person name="Hill C.A."/>
            <person name="Raikhel A.S."/>
            <person name="Soares M.B."/>
            <person name="Knudson D.L."/>
            <person name="Lee N.H."/>
            <person name="Galagan J."/>
            <person name="Salzberg S.L."/>
            <person name="Paulsen I.T."/>
            <person name="Dimopoulos G."/>
            <person name="Collins F.H."/>
            <person name="Birren B."/>
            <person name="Fraser-Liggett C.M."/>
            <person name="Severson D.W."/>
        </authorList>
    </citation>
    <scope>NUCLEOTIDE SEQUENCE [LARGE SCALE GENOMIC DNA]</scope>
    <source>
        <strain evidence="11">Liverpool</strain>
    </source>
</reference>
<evidence type="ECO:0000256" key="7">
    <source>
        <dbReference type="PROSITE-ProRule" id="PRU00089"/>
    </source>
</evidence>
<feature type="compositionally biased region" description="Polar residues" evidence="8">
    <location>
        <begin position="443"/>
        <end position="454"/>
    </location>
</feature>
<dbReference type="PROSITE" id="PS50039">
    <property type="entry name" value="FORK_HEAD_3"/>
    <property type="match status" value="1"/>
</dbReference>
<evidence type="ECO:0000259" key="10">
    <source>
        <dbReference type="PROSITE" id="PS50039"/>
    </source>
</evidence>
<feature type="region of interest" description="Disordered" evidence="8">
    <location>
        <begin position="125"/>
        <end position="163"/>
    </location>
</feature>
<keyword evidence="4 7" id="KW-0238">DNA-binding</keyword>
<sequence length="692" mass="73243">MSSGTTKFHMPQPLVKQDALKEHQSATVGSTTGGGTVVGGTSANKVVKVFQNQVQYIVAKGTTASTSENNGTTAPAAVKNLATPADYVSSTEMADTEVKVVIKPTATGAVDAETIDQQEQSIISTVYQPQQTKNGNNRLSSQRSSPGSSPSPPLQQSVTGSTAAGTMATAANPKLSNGAAATKMSSASTAGTTPAAGPTVTTATGNNSSPNTANFHNFIGRLISKDNMLLISEDIIEVGRNSSKSQVDFHVGKNSFVSRKHFIIQHDINDEFNLFCLSKNGVFIDNVFHRKCAEPYKLPKVCSIRFPSTNIKIQFENLIDQANNGGISIDLNQHTPIKVGTGSGGSAAAAAAAIAAVGGNLSVGGTTTAAGDKSPSSNVVYSPLKISIPEQSGSSNPNLAVEIRGHYAGGGSGGGGGGGRDNSMHISGSGYPSPTGTISAANSCPTSPRQNTHEFPQYSHNSHSSNNNNYVEFQAPASQSMAEGDKPPYSYAQLIVQAISASPEKQLTLSGIYSFISKNYPYYRTGANKGWQNSIRHNLSLNRYFIKVPRSQDEPGKGSFWRIDPSSELKLIDQSYRKRRQRGSQCFRTPFGMPRSAPVSPSYMDNNSREGSPVNDELMLSAPGSPGQNNSGNVSYSSANHDGSQHSSYQNQYNAYASGGAEHSVEVYDEDDQVEYDSDEYDAPTAVKRQKI</sequence>
<feature type="region of interest" description="Disordered" evidence="8">
    <location>
        <begin position="580"/>
        <end position="692"/>
    </location>
</feature>
<dbReference type="PROSITE" id="PS00657">
    <property type="entry name" value="FORK_HEAD_1"/>
    <property type="match status" value="1"/>
</dbReference>
<dbReference type="PANTHER" id="PTHR45881">
    <property type="entry name" value="CHECKPOINT SUPPRESSOR 1-LIKE, ISOFORM A-RELATED"/>
    <property type="match status" value="1"/>
</dbReference>
<keyword evidence="6 7" id="KW-0539">Nucleus</keyword>
<dbReference type="GO" id="GO:0005634">
    <property type="term" value="C:nucleus"/>
    <property type="evidence" value="ECO:0007669"/>
    <property type="project" value="UniProtKB-SubCell"/>
</dbReference>
<gene>
    <name evidence="11" type="ORF">AaeL_AAEL008958</name>
</gene>
<feature type="compositionally biased region" description="Polar residues" evidence="8">
    <location>
        <begin position="626"/>
        <end position="655"/>
    </location>
</feature>
<evidence type="ECO:0000256" key="4">
    <source>
        <dbReference type="ARBA" id="ARBA00023125"/>
    </source>
</evidence>
<dbReference type="FunFam" id="1.10.10.10:FF:000030">
    <property type="entry name" value="Forkhead box protein K2"/>
    <property type="match status" value="1"/>
</dbReference>
<feature type="domain" description="Fork-head" evidence="10">
    <location>
        <begin position="486"/>
        <end position="582"/>
    </location>
</feature>
<feature type="compositionally biased region" description="Low complexity" evidence="8">
    <location>
        <begin position="179"/>
        <end position="205"/>
    </location>
</feature>
<evidence type="ECO:0000256" key="2">
    <source>
        <dbReference type="ARBA" id="ARBA00022473"/>
    </source>
</evidence>
<dbReference type="PRINTS" id="PR00053">
    <property type="entry name" value="FORKHEAD"/>
</dbReference>
<keyword evidence="2" id="KW-0217">Developmental protein</keyword>
<dbReference type="OMA" id="NYHNFIG"/>
<organism evidence="11 12">
    <name type="scientific">Aedes aegypti</name>
    <name type="common">Yellowfever mosquito</name>
    <name type="synonym">Culex aegypti</name>
    <dbReference type="NCBI Taxonomy" id="7159"/>
    <lineage>
        <taxon>Eukaryota</taxon>
        <taxon>Metazoa</taxon>
        <taxon>Ecdysozoa</taxon>
        <taxon>Arthropoda</taxon>
        <taxon>Hexapoda</taxon>
        <taxon>Insecta</taxon>
        <taxon>Pterygota</taxon>
        <taxon>Neoptera</taxon>
        <taxon>Endopterygota</taxon>
        <taxon>Diptera</taxon>
        <taxon>Nematocera</taxon>
        <taxon>Culicoidea</taxon>
        <taxon>Culicidae</taxon>
        <taxon>Culicinae</taxon>
        <taxon>Aedini</taxon>
        <taxon>Aedes</taxon>
        <taxon>Stegomyia</taxon>
    </lineage>
</organism>
<dbReference type="EMBL" id="CH477545">
    <property type="protein sequence ID" value="EAT39226.1"/>
    <property type="molecule type" value="Genomic_DNA"/>
</dbReference>
<reference evidence="11" key="3">
    <citation type="submission" date="2012-09" db="EMBL/GenBank/DDBJ databases">
        <authorList>
            <consortium name="VectorBase"/>
        </authorList>
    </citation>
    <scope>NUCLEOTIDE SEQUENCE</scope>
    <source>
        <strain evidence="11">Liverpool</strain>
    </source>
</reference>
<dbReference type="InterPro" id="IPR001766">
    <property type="entry name" value="Fork_head_dom"/>
</dbReference>
<dbReference type="Gene3D" id="2.60.200.20">
    <property type="match status" value="1"/>
</dbReference>
<keyword evidence="5" id="KW-0804">Transcription</keyword>
<dbReference type="Pfam" id="PF00498">
    <property type="entry name" value="FHA"/>
    <property type="match status" value="1"/>
</dbReference>
<dbReference type="InterPro" id="IPR018122">
    <property type="entry name" value="TF_fork_head_CS_1"/>
</dbReference>
<dbReference type="CDD" id="cd20026">
    <property type="entry name" value="FH_FOXK"/>
    <property type="match status" value="1"/>
</dbReference>
<reference evidence="11" key="1">
    <citation type="submission" date="2005-10" db="EMBL/GenBank/DDBJ databases">
        <authorList>
            <person name="Loftus B.J."/>
            <person name="Nene V.M."/>
            <person name="Hannick L.I."/>
            <person name="Bidwell S."/>
            <person name="Haas B."/>
            <person name="Amedeo P."/>
            <person name="Orvis J."/>
            <person name="Wortman J.R."/>
            <person name="White O.R."/>
            <person name="Salzberg S."/>
            <person name="Shumway M."/>
            <person name="Koo H."/>
            <person name="Zhao Y."/>
            <person name="Holmes M."/>
            <person name="Miller J."/>
            <person name="Schatz M."/>
            <person name="Pop M."/>
            <person name="Pai G."/>
            <person name="Utterback T."/>
            <person name="Rogers Y.-H."/>
            <person name="Kravitz S."/>
            <person name="Fraser C.M."/>
        </authorList>
    </citation>
    <scope>NUCLEOTIDE SEQUENCE</scope>
    <source>
        <strain evidence="11">Liverpool</strain>
    </source>
</reference>
<dbReference type="InterPro" id="IPR036388">
    <property type="entry name" value="WH-like_DNA-bd_sf"/>
</dbReference>
<evidence type="ECO:0000256" key="1">
    <source>
        <dbReference type="ARBA" id="ARBA00004123"/>
    </source>
</evidence>
<evidence type="ECO:0000256" key="8">
    <source>
        <dbReference type="SAM" id="MobiDB-lite"/>
    </source>
</evidence>
<name>A5YTZ0_AEDAE</name>
<dbReference type="InterPro" id="IPR008984">
    <property type="entry name" value="SMAD_FHA_dom_sf"/>
</dbReference>
<evidence type="ECO:0000259" key="9">
    <source>
        <dbReference type="PROSITE" id="PS50006"/>
    </source>
</evidence>
<dbReference type="SUPFAM" id="SSF49879">
    <property type="entry name" value="SMAD/FHA domain"/>
    <property type="match status" value="1"/>
</dbReference>
<feature type="compositionally biased region" description="Low complexity" evidence="8">
    <location>
        <begin position="138"/>
        <end position="163"/>
    </location>
</feature>
<dbReference type="InterPro" id="IPR000253">
    <property type="entry name" value="FHA_dom"/>
</dbReference>
<evidence type="ECO:0000256" key="6">
    <source>
        <dbReference type="ARBA" id="ARBA00023242"/>
    </source>
</evidence>
<dbReference type="GO" id="GO:0045893">
    <property type="term" value="P:positive regulation of DNA-templated transcription"/>
    <property type="evidence" value="ECO:0007669"/>
    <property type="project" value="UniProtKB-ARBA"/>
</dbReference>
<dbReference type="PROSITE" id="PS50006">
    <property type="entry name" value="FHA_DOMAIN"/>
    <property type="match status" value="1"/>
</dbReference>
<dbReference type="Gene3D" id="1.10.10.10">
    <property type="entry name" value="Winged helix-like DNA-binding domain superfamily/Winged helix DNA-binding domain"/>
    <property type="match status" value="1"/>
</dbReference>
<keyword evidence="3" id="KW-0805">Transcription regulation</keyword>
<dbReference type="GO" id="GO:0000978">
    <property type="term" value="F:RNA polymerase II cis-regulatory region sequence-specific DNA binding"/>
    <property type="evidence" value="ECO:0007669"/>
    <property type="project" value="TreeGrafter"/>
</dbReference>
<accession>A5YTZ0</accession>
<comment type="subcellular location">
    <subcellularLocation>
        <location evidence="1 7">Nucleus</location>
    </subcellularLocation>
</comment>
<dbReference type="InterPro" id="IPR030456">
    <property type="entry name" value="TF_fork_head_CS_2"/>
</dbReference>
<evidence type="ECO:0000256" key="5">
    <source>
        <dbReference type="ARBA" id="ARBA00023163"/>
    </source>
</evidence>
<evidence type="ECO:0000313" key="12">
    <source>
        <dbReference type="Proteomes" id="UP000682892"/>
    </source>
</evidence>
<feature type="region of interest" description="Disordered" evidence="8">
    <location>
        <begin position="443"/>
        <end position="463"/>
    </location>
</feature>
<feature type="region of interest" description="Disordered" evidence="8">
    <location>
        <begin position="177"/>
        <end position="211"/>
    </location>
</feature>
<feature type="DNA-binding region" description="Fork-head" evidence="7">
    <location>
        <begin position="486"/>
        <end position="582"/>
    </location>
</feature>
<evidence type="ECO:0000256" key="3">
    <source>
        <dbReference type="ARBA" id="ARBA00023015"/>
    </source>
</evidence>